<dbReference type="Gene3D" id="3.40.1260.10">
    <property type="entry name" value="DsrEFH-like"/>
    <property type="match status" value="1"/>
</dbReference>
<gene>
    <name evidence="1" type="ORF">AMR76_20490</name>
</gene>
<dbReference type="InterPro" id="IPR007215">
    <property type="entry name" value="Sulphur_relay_TusB/DsrH"/>
</dbReference>
<reference evidence="1 2" key="1">
    <citation type="submission" date="2015-08" db="EMBL/GenBank/DDBJ databases">
        <title>Antibacterial properties of a collection of Vibrionaceae strains.</title>
        <authorList>
            <person name="Giubergia S."/>
        </authorList>
    </citation>
    <scope>NUCLEOTIDE SEQUENCE [LARGE SCALE GENOMIC DNA]</scope>
    <source>
        <strain evidence="1 2">S0821</strain>
    </source>
</reference>
<organism evidence="1 2">
    <name type="scientific">Vibrio furnissii</name>
    <dbReference type="NCBI Taxonomy" id="29494"/>
    <lineage>
        <taxon>Bacteria</taxon>
        <taxon>Pseudomonadati</taxon>
        <taxon>Pseudomonadota</taxon>
        <taxon>Gammaproteobacteria</taxon>
        <taxon>Vibrionales</taxon>
        <taxon>Vibrionaceae</taxon>
        <taxon>Vibrio</taxon>
    </lineage>
</organism>
<dbReference type="GO" id="GO:0002143">
    <property type="term" value="P:tRNA wobble position uridine thiolation"/>
    <property type="evidence" value="ECO:0007669"/>
    <property type="project" value="InterPro"/>
</dbReference>
<accession>A0A0Q2QV86</accession>
<keyword evidence="2" id="KW-1185">Reference proteome</keyword>
<dbReference type="PANTHER" id="PTHR37526:SF1">
    <property type="entry name" value="PROTEIN TUSB"/>
    <property type="match status" value="1"/>
</dbReference>
<dbReference type="EMBL" id="LKHS01000024">
    <property type="protein sequence ID" value="KQH83949.1"/>
    <property type="molecule type" value="Genomic_DNA"/>
</dbReference>
<evidence type="ECO:0000313" key="2">
    <source>
        <dbReference type="Proteomes" id="UP000051221"/>
    </source>
</evidence>
<proteinExistence type="predicted"/>
<dbReference type="InterPro" id="IPR027396">
    <property type="entry name" value="DsrEFH-like"/>
</dbReference>
<dbReference type="AlphaFoldDB" id="A0A0Q2QV86"/>
<dbReference type="RefSeq" id="WP_055467049.1">
    <property type="nucleotide sequence ID" value="NZ_LKHS01000024.1"/>
</dbReference>
<dbReference type="FunCoup" id="A0A0Q2QV86">
    <property type="interactions" value="38"/>
</dbReference>
<evidence type="ECO:0000313" key="1">
    <source>
        <dbReference type="EMBL" id="KQH83949.1"/>
    </source>
</evidence>
<protein>
    <submittedName>
        <fullName evidence="1">Sulfur relay protein TusB</fullName>
    </submittedName>
</protein>
<comment type="caution">
    <text evidence="1">The sequence shown here is derived from an EMBL/GenBank/DDBJ whole genome shotgun (WGS) entry which is preliminary data.</text>
</comment>
<dbReference type="InParanoid" id="A0A0Q2QV86"/>
<sequence>MLHIVKHPQQLALIGRYLQANDQLLLVESAVYATSEHSPYFAHLPTQQCVYALKEDLEARGWINRYAQNIQVVNVDAWVELSVNHDKSMSW</sequence>
<dbReference type="Proteomes" id="UP000051221">
    <property type="component" value="Unassembled WGS sequence"/>
</dbReference>
<name>A0A0Q2QV86_VIBFU</name>
<dbReference type="SUPFAM" id="SSF75169">
    <property type="entry name" value="DsrEFH-like"/>
    <property type="match status" value="1"/>
</dbReference>
<dbReference type="Pfam" id="PF04077">
    <property type="entry name" value="DsrH"/>
    <property type="match status" value="1"/>
</dbReference>
<dbReference type="PANTHER" id="PTHR37526">
    <property type="entry name" value="PROTEIN TUSB"/>
    <property type="match status" value="1"/>
</dbReference>
<dbReference type="GO" id="GO:1990228">
    <property type="term" value="C:sulfurtransferase complex"/>
    <property type="evidence" value="ECO:0007669"/>
    <property type="project" value="TreeGrafter"/>
</dbReference>
<dbReference type="NCBIfam" id="TIGR03011">
    <property type="entry name" value="sulf_tusB_dsrH"/>
    <property type="match status" value="1"/>
</dbReference>